<evidence type="ECO:0000256" key="7">
    <source>
        <dbReference type="ARBA" id="ARBA00023274"/>
    </source>
</evidence>
<keyword evidence="7 9" id="KW-0687">Ribonucleoprotein</keyword>
<evidence type="ECO:0000256" key="6">
    <source>
        <dbReference type="ARBA" id="ARBA00023086"/>
    </source>
</evidence>
<keyword evidence="3 9" id="KW-0167">Capsid protein</keyword>
<feature type="region of interest" description="Disordered" evidence="10">
    <location>
        <begin position="413"/>
        <end position="455"/>
    </location>
</feature>
<evidence type="ECO:0000256" key="9">
    <source>
        <dbReference type="RuleBase" id="RU369108"/>
    </source>
</evidence>
<keyword evidence="5 9" id="KW-0694">RNA-binding</keyword>
<name>A0A1W6BQK8_9RHAB</name>
<keyword evidence="6 9" id="KW-0543">Viral nucleoprotein</keyword>
<comment type="function">
    <text evidence="9">Encapsidates the genome, protecting it from nucleases. The encapsidated genomic RNA is termed the nucleocapsid (NC) and serves as template for viral transcription and replication.</text>
</comment>
<reference evidence="11 12" key="1">
    <citation type="submission" date="2017-01" db="EMBL/GenBank/DDBJ databases">
        <authorList>
            <person name="Jang C."/>
            <person name="Goodin M.M."/>
        </authorList>
    </citation>
    <scope>NUCLEOTIDE SEQUENCE [LARGE SCALE GENOMIC DNA]</scope>
    <source>
        <strain evidence="11 12">CYDV-constricta</strain>
    </source>
</reference>
<keyword evidence="12" id="KW-1185">Reference proteome</keyword>
<feature type="compositionally biased region" description="Low complexity" evidence="10">
    <location>
        <begin position="441"/>
        <end position="455"/>
    </location>
</feature>
<evidence type="ECO:0000256" key="4">
    <source>
        <dbReference type="ARBA" id="ARBA00022844"/>
    </source>
</evidence>
<organism evidence="11 12">
    <name type="scientific">constricta yellow dwarf virus</name>
    <dbReference type="NCBI Taxonomy" id="3020400"/>
    <lineage>
        <taxon>Viruses</taxon>
        <taxon>Riboviria</taxon>
        <taxon>Orthornavirae</taxon>
        <taxon>Negarnaviricota</taxon>
        <taxon>Haploviricotina</taxon>
        <taxon>Monjiviricetes</taxon>
        <taxon>Mononegavirales</taxon>
        <taxon>Rhabdoviridae</taxon>
        <taxon>Betarhabdovirinae</taxon>
        <taxon>Alphanucleorhabdovirus</taxon>
        <taxon>Alphanucleorhabdovirus constrictae</taxon>
    </lineage>
</organism>
<dbReference type="EMBL" id="KY549567">
    <property type="protein sequence ID" value="ARJ54291.1"/>
    <property type="molecule type" value="Viral_cRNA"/>
</dbReference>
<comment type="similarity">
    <text evidence="9">Belongs to the nucleorhabdovirus nucleocapsid protein family.</text>
</comment>
<evidence type="ECO:0000256" key="2">
    <source>
        <dbReference type="ARBA" id="ARBA00022497"/>
    </source>
</evidence>
<dbReference type="Pfam" id="PF03216">
    <property type="entry name" value="Rhabdo_ncap_2"/>
    <property type="match status" value="1"/>
</dbReference>
<dbReference type="GO" id="GO:1990904">
    <property type="term" value="C:ribonucleoprotein complex"/>
    <property type="evidence" value="ECO:0007669"/>
    <property type="project" value="UniProtKB-UniRule"/>
</dbReference>
<keyword evidence="9" id="KW-1035">Host cytoplasm</keyword>
<dbReference type="Proteomes" id="UP000678181">
    <property type="component" value="Segment"/>
</dbReference>
<dbReference type="GO" id="GO:0019029">
    <property type="term" value="C:helical viral capsid"/>
    <property type="evidence" value="ECO:0007669"/>
    <property type="project" value="UniProtKB-UniRule"/>
</dbReference>
<evidence type="ECO:0000313" key="12">
    <source>
        <dbReference type="Proteomes" id="UP000678181"/>
    </source>
</evidence>
<comment type="subunit">
    <text evidence="9">Homomultimerizes to form the nucleocapsid. Binds to viral genomic RNA.</text>
</comment>
<keyword evidence="4 9" id="KW-0946">Virion</keyword>
<gene>
    <name evidence="11" type="primary">N</name>
</gene>
<dbReference type="GO" id="GO:0003723">
    <property type="term" value="F:RNA binding"/>
    <property type="evidence" value="ECO:0007669"/>
    <property type="project" value="UniProtKB-UniRule"/>
</dbReference>
<sequence>MTNANTSSFIQALKAGTEYEDWKTRDEIPAADGKLVQIKYSDDDFWTKLKTIYNLGEMASGDLVTSWKSIKDSIDNSTISEEIIGSIFRVAAHVKSVENKTQAIISNFTPPVERNIGTKSGLDKASIVIGQTSAIGSNITVPAAGTEAPSVNADDAAVAAPYLCMALLRLMTKPVESFSRSLSTLKTSFGRFYGMQSSIITEFTAPVNSLQQLATGLDTYPTCSSTIAWMLGYAELNVPRNNKNHGFLRFLIFQHAEMRGMQIYKMILTALVGLPAITPAQFLRAIETPDAVKAIKTALLIATTHDKPGRQDPTYWWKYGKYIEPAYFVDLSVGRNAKFAFFLACILNEMGLVTGPEYANPKNIKALDPIKSNIDMTSYYEGLSKNFAILYRSLETESGVGIGIAMQMGGAPAPRAAAKKRTAEDATTQQTKRTAPPPPQDQAAPSTSTTPAATAVDAMNAAVQAGVMDMLPA</sequence>
<evidence type="ECO:0000256" key="10">
    <source>
        <dbReference type="SAM" id="MobiDB-lite"/>
    </source>
</evidence>
<protein>
    <recommendedName>
        <fullName evidence="1 9">Nucleoprotein</fullName>
        <shortName evidence="9">NP</shortName>
        <shortName evidence="9">Protein N</shortName>
    </recommendedName>
    <alternativeName>
        <fullName evidence="8 9">Nucleocapsid protein</fullName>
    </alternativeName>
</protein>
<evidence type="ECO:0000256" key="5">
    <source>
        <dbReference type="ARBA" id="ARBA00022884"/>
    </source>
</evidence>
<dbReference type="GO" id="GO:0030430">
    <property type="term" value="C:host cell cytoplasm"/>
    <property type="evidence" value="ECO:0007669"/>
    <property type="project" value="UniProtKB-SubCell"/>
</dbReference>
<comment type="subcellular location">
    <subcellularLocation>
        <location evidence="9">Virion</location>
    </subcellularLocation>
    <subcellularLocation>
        <location evidence="9">Host cytoplasm</location>
    </subcellularLocation>
</comment>
<proteinExistence type="inferred from homology"/>
<evidence type="ECO:0000256" key="3">
    <source>
        <dbReference type="ARBA" id="ARBA00022561"/>
    </source>
</evidence>
<dbReference type="GO" id="GO:0019013">
    <property type="term" value="C:viral nucleocapsid"/>
    <property type="evidence" value="ECO:0007669"/>
    <property type="project" value="UniProtKB-UniRule"/>
</dbReference>
<dbReference type="InterPro" id="IPR004902">
    <property type="entry name" value="Rhabdo_ncap_2"/>
</dbReference>
<accession>A0A1W6BQK8</accession>
<evidence type="ECO:0000256" key="8">
    <source>
        <dbReference type="ARBA" id="ARBA00033344"/>
    </source>
</evidence>
<evidence type="ECO:0000256" key="1">
    <source>
        <dbReference type="ARBA" id="ARBA00014389"/>
    </source>
</evidence>
<keyword evidence="2 9" id="KW-1139">Helical capsid protein</keyword>
<evidence type="ECO:0000313" key="11">
    <source>
        <dbReference type="EMBL" id="ARJ54291.1"/>
    </source>
</evidence>